<feature type="region of interest" description="Disordered" evidence="4">
    <location>
        <begin position="531"/>
        <end position="552"/>
    </location>
</feature>
<dbReference type="PROSITE" id="PS50002">
    <property type="entry name" value="SH3"/>
    <property type="match status" value="1"/>
</dbReference>
<gene>
    <name evidence="6" type="ORF">FOL46_004703</name>
</gene>
<dbReference type="CDD" id="cd00174">
    <property type="entry name" value="SH3"/>
    <property type="match status" value="1"/>
</dbReference>
<evidence type="ECO:0000256" key="3">
    <source>
        <dbReference type="SAM" id="Coils"/>
    </source>
</evidence>
<dbReference type="Gene3D" id="2.30.30.40">
    <property type="entry name" value="SH3 Domains"/>
    <property type="match status" value="1"/>
</dbReference>
<evidence type="ECO:0000256" key="1">
    <source>
        <dbReference type="ARBA" id="ARBA00022443"/>
    </source>
</evidence>
<sequence length="621" mass="69141">MMTGMLSGVKQGLQNLRDSVGGPPTPTPDSRDTSQLSQYTGEARDMFEEFHAALMSCIDHRMKFRAFINIYFASVEALQNCCKALRKIGAPRNYDGVPPQSAAGLSTLAENILILMNPIVGSVTIEAAEDLREMKRKIRDRLVEISTDVKKRHRDMHSCHGVSFVFADANRVLPQFGADFRPLFPAVRKAEAVFKRHQQELARLRDRLQQLYETTGQRVQMERQRVFERLQRVQQDSNRSARDVAEEVEMLKRRHAIHFDAISHFVAELASLQRKMDRRMTDELSRLPLDYRAAVDEAVMTCQSGPTAPRPAWFPADYQPVISHRDQCLLCYPALQSAYLVLEAHANGKDQFTEYRATSSFVGQRDGELSFERGDVIFVTQDTGLWWSGRNSRGEAGRFPSSYVSIYAVGVTIPETEDPNITSVQPGGHALGAITQGGETMRGLPDARPPIAVASSLHVPASNKEIRVEAGEQLEVLSEPVPGSDMIRVRRVRDQVVGEVPMSVVMAPGSHQASPGKRRNYGLDQITIMGPKSGTSPNLSRMSHPGASHSRYATPMRVPTIVEEDDDTAAKEAENMPDNIQGTRGDLNEARPVTSGHQPMNTVISLAEDEEESSEKRRCSF</sequence>
<dbReference type="InterPro" id="IPR001452">
    <property type="entry name" value="SH3_domain"/>
</dbReference>
<name>A0A7J6LXI4_PEROL</name>
<comment type="caution">
    <text evidence="6">The sequence shown here is derived from an EMBL/GenBank/DDBJ whole genome shotgun (WGS) entry which is preliminary data.</text>
</comment>
<feature type="region of interest" description="Disordered" evidence="4">
    <location>
        <begin position="14"/>
        <end position="37"/>
    </location>
</feature>
<dbReference type="Proteomes" id="UP000572268">
    <property type="component" value="Unassembled WGS sequence"/>
</dbReference>
<dbReference type="Pfam" id="PF07653">
    <property type="entry name" value="SH3_2"/>
    <property type="match status" value="1"/>
</dbReference>
<dbReference type="InterPro" id="IPR036028">
    <property type="entry name" value="SH3-like_dom_sf"/>
</dbReference>
<evidence type="ECO:0000313" key="7">
    <source>
        <dbReference type="Proteomes" id="UP000572268"/>
    </source>
</evidence>
<feature type="domain" description="SH3" evidence="5">
    <location>
        <begin position="350"/>
        <end position="409"/>
    </location>
</feature>
<proteinExistence type="predicted"/>
<feature type="region of interest" description="Disordered" evidence="4">
    <location>
        <begin position="574"/>
        <end position="600"/>
    </location>
</feature>
<evidence type="ECO:0000256" key="2">
    <source>
        <dbReference type="PROSITE-ProRule" id="PRU00192"/>
    </source>
</evidence>
<dbReference type="EMBL" id="JABANN010000287">
    <property type="protein sequence ID" value="KAF4663511.1"/>
    <property type="molecule type" value="Genomic_DNA"/>
</dbReference>
<dbReference type="SMART" id="SM00326">
    <property type="entry name" value="SH3"/>
    <property type="match status" value="2"/>
</dbReference>
<feature type="coiled-coil region" evidence="3">
    <location>
        <begin position="187"/>
        <end position="214"/>
    </location>
</feature>
<evidence type="ECO:0000259" key="5">
    <source>
        <dbReference type="PROSITE" id="PS50002"/>
    </source>
</evidence>
<evidence type="ECO:0000256" key="4">
    <source>
        <dbReference type="SAM" id="MobiDB-lite"/>
    </source>
</evidence>
<protein>
    <recommendedName>
        <fullName evidence="5">SH3 domain-containing protein</fullName>
    </recommendedName>
</protein>
<organism evidence="6 7">
    <name type="scientific">Perkinsus olseni</name>
    <name type="common">Perkinsus atlanticus</name>
    <dbReference type="NCBI Taxonomy" id="32597"/>
    <lineage>
        <taxon>Eukaryota</taxon>
        <taxon>Sar</taxon>
        <taxon>Alveolata</taxon>
        <taxon>Perkinsozoa</taxon>
        <taxon>Perkinsea</taxon>
        <taxon>Perkinsida</taxon>
        <taxon>Perkinsidae</taxon>
        <taxon>Perkinsus</taxon>
    </lineage>
</organism>
<dbReference type="AlphaFoldDB" id="A0A7J6LXI4"/>
<dbReference type="SUPFAM" id="SSF50044">
    <property type="entry name" value="SH3-domain"/>
    <property type="match status" value="1"/>
</dbReference>
<reference evidence="6 7" key="1">
    <citation type="submission" date="2020-04" db="EMBL/GenBank/DDBJ databases">
        <title>Perkinsus olseni comparative genomics.</title>
        <authorList>
            <person name="Bogema D.R."/>
        </authorList>
    </citation>
    <scope>NUCLEOTIDE SEQUENCE [LARGE SCALE GENOMIC DNA]</scope>
    <source>
        <strain evidence="6">ATCC PRA-31</strain>
    </source>
</reference>
<keyword evidence="3" id="KW-0175">Coiled coil</keyword>
<keyword evidence="1 2" id="KW-0728">SH3 domain</keyword>
<evidence type="ECO:0000313" key="6">
    <source>
        <dbReference type="EMBL" id="KAF4663511.1"/>
    </source>
</evidence>
<accession>A0A7J6LXI4</accession>